<dbReference type="RefSeq" id="XP_030248759.1">
    <property type="nucleotide sequence ID" value="XM_030392899.1"/>
</dbReference>
<accession>A0A671W4I7</accession>
<dbReference type="InterPro" id="IPR030417">
    <property type="entry name" value="MS4A"/>
</dbReference>
<feature type="compositionally biased region" description="Basic and acidic residues" evidence="6">
    <location>
        <begin position="216"/>
        <end position="231"/>
    </location>
</feature>
<dbReference type="OMA" id="CREDYYE"/>
<dbReference type="FunCoup" id="A0A671W4I7">
    <property type="interactions" value="6"/>
</dbReference>
<evidence type="ECO:0000313" key="8">
    <source>
        <dbReference type="Ensembl" id="ENSSAUP00010032872.1"/>
    </source>
</evidence>
<gene>
    <name evidence="8" type="primary">LOC115566865</name>
</gene>
<keyword evidence="3 7" id="KW-0812">Transmembrane</keyword>
<dbReference type="Proteomes" id="UP000472265">
    <property type="component" value="Chromosome 17"/>
</dbReference>
<evidence type="ECO:0000256" key="2">
    <source>
        <dbReference type="ARBA" id="ARBA00009565"/>
    </source>
</evidence>
<evidence type="ECO:0000256" key="6">
    <source>
        <dbReference type="SAM" id="MobiDB-lite"/>
    </source>
</evidence>
<comment type="similarity">
    <text evidence="2">Belongs to the MS4A family.</text>
</comment>
<evidence type="ECO:0000313" key="9">
    <source>
        <dbReference type="Proteomes" id="UP000472265"/>
    </source>
</evidence>
<evidence type="ECO:0000256" key="7">
    <source>
        <dbReference type="SAM" id="Phobius"/>
    </source>
</evidence>
<reference evidence="8" key="1">
    <citation type="submission" date="2021-04" db="EMBL/GenBank/DDBJ databases">
        <authorList>
            <consortium name="Wellcome Sanger Institute Data Sharing"/>
        </authorList>
    </citation>
    <scope>NUCLEOTIDE SEQUENCE [LARGE SCALE GENOMIC DNA]</scope>
</reference>
<feature type="transmembrane region" description="Helical" evidence="7">
    <location>
        <begin position="122"/>
        <end position="149"/>
    </location>
</feature>
<dbReference type="GeneID" id="115566865"/>
<evidence type="ECO:0000256" key="4">
    <source>
        <dbReference type="ARBA" id="ARBA00022989"/>
    </source>
</evidence>
<evidence type="ECO:0000256" key="5">
    <source>
        <dbReference type="ARBA" id="ARBA00023136"/>
    </source>
</evidence>
<feature type="region of interest" description="Disordered" evidence="6">
    <location>
        <begin position="216"/>
        <end position="240"/>
    </location>
</feature>
<feature type="transmembrane region" description="Helical" evidence="7">
    <location>
        <begin position="57"/>
        <end position="79"/>
    </location>
</feature>
<dbReference type="GO" id="GO:0016020">
    <property type="term" value="C:membrane"/>
    <property type="evidence" value="ECO:0007669"/>
    <property type="project" value="UniProtKB-SubCell"/>
</dbReference>
<keyword evidence="5 7" id="KW-0472">Membrane</keyword>
<dbReference type="AlphaFoldDB" id="A0A671W4I7"/>
<dbReference type="PANTHER" id="PTHR23320:SF125">
    <property type="entry name" value="TRANSMEMBRANE PROTEIN 176L.1-RELATED"/>
    <property type="match status" value="1"/>
</dbReference>
<reference evidence="8" key="3">
    <citation type="submission" date="2025-09" db="UniProtKB">
        <authorList>
            <consortium name="Ensembl"/>
        </authorList>
    </citation>
    <scope>IDENTIFICATION</scope>
</reference>
<dbReference type="InParanoid" id="A0A671W4I7"/>
<feature type="transmembrane region" description="Helical" evidence="7">
    <location>
        <begin position="91"/>
        <end position="110"/>
    </location>
</feature>
<organism evidence="8 9">
    <name type="scientific">Sparus aurata</name>
    <name type="common">Gilthead sea bream</name>
    <dbReference type="NCBI Taxonomy" id="8175"/>
    <lineage>
        <taxon>Eukaryota</taxon>
        <taxon>Metazoa</taxon>
        <taxon>Chordata</taxon>
        <taxon>Craniata</taxon>
        <taxon>Vertebrata</taxon>
        <taxon>Euteleostomi</taxon>
        <taxon>Actinopterygii</taxon>
        <taxon>Neopterygii</taxon>
        <taxon>Teleostei</taxon>
        <taxon>Neoteleostei</taxon>
        <taxon>Acanthomorphata</taxon>
        <taxon>Eupercaria</taxon>
        <taxon>Spariformes</taxon>
        <taxon>Sparidae</taxon>
        <taxon>Sparus</taxon>
    </lineage>
</organism>
<reference evidence="8" key="2">
    <citation type="submission" date="2025-08" db="UniProtKB">
        <authorList>
            <consortium name="Ensembl"/>
        </authorList>
    </citation>
    <scope>IDENTIFICATION</scope>
</reference>
<dbReference type="Pfam" id="PF04103">
    <property type="entry name" value="CD20"/>
    <property type="match status" value="1"/>
</dbReference>
<name>A0A671W4I7_SPAAU</name>
<dbReference type="Ensembl" id="ENSSAUT00010034619.1">
    <property type="protein sequence ID" value="ENSSAUP00010032872.1"/>
    <property type="gene ID" value="ENSSAUG00010013933.1"/>
</dbReference>
<dbReference type="PANTHER" id="PTHR23320">
    <property type="entry name" value="MEMBRANE-SPANNING 4-DOMAINS SUBFAMILY A MS4A -RELATED"/>
    <property type="match status" value="1"/>
</dbReference>
<keyword evidence="9" id="KW-1185">Reference proteome</keyword>
<evidence type="ECO:0000256" key="3">
    <source>
        <dbReference type="ARBA" id="ARBA00022692"/>
    </source>
</evidence>
<keyword evidence="4 7" id="KW-1133">Transmembrane helix</keyword>
<dbReference type="GeneTree" id="ENSGT00510000051675"/>
<protein>
    <submittedName>
        <fullName evidence="8">Membrane-spanning 4-domains subfamily A member 8-like</fullName>
    </submittedName>
</protein>
<feature type="transmembrane region" description="Helical" evidence="7">
    <location>
        <begin position="186"/>
        <end position="210"/>
    </location>
</feature>
<comment type="subcellular location">
    <subcellularLocation>
        <location evidence="1">Membrane</location>
        <topology evidence="1">Multi-pass membrane protein</topology>
    </subcellularLocation>
</comment>
<evidence type="ECO:0000256" key="1">
    <source>
        <dbReference type="ARBA" id="ARBA00004141"/>
    </source>
</evidence>
<dbReference type="OrthoDB" id="8951938at2759"/>
<sequence>MSLTMTKADGVTVLTLTTGPESSCPPLCQILKGLCYSPVCCSVSQHLRRVQSYYQSLLGALHIMIGLLNIGLGEILISSGATWWQMDASGFRYWLGGMYILFGIVSILSEKYPSPCLVNLNVILNLAAIALGIAAIVLYMINIGMFWVWRMYHNIYWTGFYARPPYKVVLDEGQAVIIMFVRGINAVLIVLSILEICVAIASFLLAITALRSREKREDESNDEPEHYRELLEEVTSNSTP</sequence>
<dbReference type="InterPro" id="IPR007237">
    <property type="entry name" value="CD20-like"/>
</dbReference>
<proteinExistence type="inferred from homology"/>